<reference evidence="2" key="1">
    <citation type="submission" date="2022-04" db="EMBL/GenBank/DDBJ databases">
        <title>Diverse halophilic archaea isolated from saline environments.</title>
        <authorList>
            <person name="Cui H.-L."/>
        </authorList>
    </citation>
    <scope>NUCLEOTIDE SEQUENCE</scope>
    <source>
        <strain evidence="2">XZYJT40</strain>
    </source>
</reference>
<evidence type="ECO:0000313" key="3">
    <source>
        <dbReference type="Proteomes" id="UP000830434"/>
    </source>
</evidence>
<feature type="transmembrane region" description="Helical" evidence="1">
    <location>
        <begin position="21"/>
        <end position="44"/>
    </location>
</feature>
<name>A0A8U0ILA2_9EURY</name>
<evidence type="ECO:0000313" key="2">
    <source>
        <dbReference type="EMBL" id="UPW01456.1"/>
    </source>
</evidence>
<keyword evidence="1" id="KW-0472">Membrane</keyword>
<keyword evidence="3" id="KW-1185">Reference proteome</keyword>
<dbReference type="EMBL" id="CP096658">
    <property type="protein sequence ID" value="UPW01456.1"/>
    <property type="molecule type" value="Genomic_DNA"/>
</dbReference>
<feature type="transmembrane region" description="Helical" evidence="1">
    <location>
        <begin position="64"/>
        <end position="89"/>
    </location>
</feature>
<dbReference type="AlphaFoldDB" id="A0A8U0ILA2"/>
<sequence>MKLNANLRRVAPSARTRHGRIAAGLTRFTLPVAALLAFVVSALATGAVFATAVDLVQLTLPVLLVGWVASIGATFALPVLVVRGVVALLERSQ</sequence>
<dbReference type="GeneID" id="72189182"/>
<dbReference type="KEGG" id="haxz:M0R88_04965"/>
<proteinExistence type="predicted"/>
<organism evidence="2 3">
    <name type="scientific">Halorussus gelatinilyticus</name>
    <dbReference type="NCBI Taxonomy" id="2937524"/>
    <lineage>
        <taxon>Archaea</taxon>
        <taxon>Methanobacteriati</taxon>
        <taxon>Methanobacteriota</taxon>
        <taxon>Stenosarchaea group</taxon>
        <taxon>Halobacteria</taxon>
        <taxon>Halobacteriales</taxon>
        <taxon>Haladaptataceae</taxon>
        <taxon>Halorussus</taxon>
    </lineage>
</organism>
<keyword evidence="1" id="KW-1133">Transmembrane helix</keyword>
<protein>
    <submittedName>
        <fullName evidence="2">Uncharacterized protein</fullName>
    </submittedName>
</protein>
<accession>A0A8U0ILA2</accession>
<gene>
    <name evidence="2" type="ORF">M0R88_04965</name>
</gene>
<dbReference type="RefSeq" id="WP_248655858.1">
    <property type="nucleotide sequence ID" value="NZ_CP096658.1"/>
</dbReference>
<dbReference type="Proteomes" id="UP000830434">
    <property type="component" value="Chromosome"/>
</dbReference>
<keyword evidence="1" id="KW-0812">Transmembrane</keyword>
<evidence type="ECO:0000256" key="1">
    <source>
        <dbReference type="SAM" id="Phobius"/>
    </source>
</evidence>